<feature type="domain" description="CCHC-type" evidence="3">
    <location>
        <begin position="48"/>
        <end position="62"/>
    </location>
</feature>
<keyword evidence="5" id="KW-1185">Reference proteome</keyword>
<evidence type="ECO:0000259" key="3">
    <source>
        <dbReference type="PROSITE" id="PS50158"/>
    </source>
</evidence>
<evidence type="ECO:0000313" key="5">
    <source>
        <dbReference type="Proteomes" id="UP001160148"/>
    </source>
</evidence>
<feature type="compositionally biased region" description="Basic and acidic residues" evidence="2">
    <location>
        <begin position="1"/>
        <end position="17"/>
    </location>
</feature>
<accession>A0AAV0WW53</accession>
<dbReference type="GO" id="GO:0008270">
    <property type="term" value="F:zinc ion binding"/>
    <property type="evidence" value="ECO:0007669"/>
    <property type="project" value="UniProtKB-KW"/>
</dbReference>
<dbReference type="Proteomes" id="UP001160148">
    <property type="component" value="Unassembled WGS sequence"/>
</dbReference>
<dbReference type="InterPro" id="IPR036875">
    <property type="entry name" value="Znf_CCHC_sf"/>
</dbReference>
<keyword evidence="1" id="KW-0862">Zinc</keyword>
<dbReference type="InterPro" id="IPR001878">
    <property type="entry name" value="Znf_CCHC"/>
</dbReference>
<comment type="caution">
    <text evidence="4">The sequence shown here is derived from an EMBL/GenBank/DDBJ whole genome shotgun (WGS) entry which is preliminary data.</text>
</comment>
<evidence type="ECO:0000256" key="1">
    <source>
        <dbReference type="PROSITE-ProRule" id="PRU00047"/>
    </source>
</evidence>
<keyword evidence="1" id="KW-0479">Metal-binding</keyword>
<name>A0AAV0WW53_9HEMI</name>
<dbReference type="GO" id="GO:0003676">
    <property type="term" value="F:nucleic acid binding"/>
    <property type="evidence" value="ECO:0007669"/>
    <property type="project" value="InterPro"/>
</dbReference>
<sequence length="86" mass="9885">MVEETRQVQGQEVRDDGAECSALSANKGKYNKSQKYLNKNDNTKPGECNHCKKSGHWKRDCRIFKKEQEEKKSTSRLALIGVQKKN</sequence>
<protein>
    <recommendedName>
        <fullName evidence="3">CCHC-type domain-containing protein</fullName>
    </recommendedName>
</protein>
<dbReference type="SUPFAM" id="SSF57756">
    <property type="entry name" value="Retrovirus zinc finger-like domains"/>
    <property type="match status" value="1"/>
</dbReference>
<reference evidence="4 5" key="1">
    <citation type="submission" date="2023-01" db="EMBL/GenBank/DDBJ databases">
        <authorList>
            <person name="Whitehead M."/>
        </authorList>
    </citation>
    <scope>NUCLEOTIDE SEQUENCE [LARGE SCALE GENOMIC DNA]</scope>
</reference>
<dbReference type="AlphaFoldDB" id="A0AAV0WW53"/>
<feature type="region of interest" description="Disordered" evidence="2">
    <location>
        <begin position="1"/>
        <end position="20"/>
    </location>
</feature>
<keyword evidence="1" id="KW-0863">Zinc-finger</keyword>
<organism evidence="4 5">
    <name type="scientific">Macrosiphum euphorbiae</name>
    <name type="common">potato aphid</name>
    <dbReference type="NCBI Taxonomy" id="13131"/>
    <lineage>
        <taxon>Eukaryota</taxon>
        <taxon>Metazoa</taxon>
        <taxon>Ecdysozoa</taxon>
        <taxon>Arthropoda</taxon>
        <taxon>Hexapoda</taxon>
        <taxon>Insecta</taxon>
        <taxon>Pterygota</taxon>
        <taxon>Neoptera</taxon>
        <taxon>Paraneoptera</taxon>
        <taxon>Hemiptera</taxon>
        <taxon>Sternorrhyncha</taxon>
        <taxon>Aphidomorpha</taxon>
        <taxon>Aphidoidea</taxon>
        <taxon>Aphididae</taxon>
        <taxon>Macrosiphini</taxon>
        <taxon>Macrosiphum</taxon>
    </lineage>
</organism>
<dbReference type="EMBL" id="CARXXK010000002">
    <property type="protein sequence ID" value="CAI6360063.1"/>
    <property type="molecule type" value="Genomic_DNA"/>
</dbReference>
<evidence type="ECO:0000256" key="2">
    <source>
        <dbReference type="SAM" id="MobiDB-lite"/>
    </source>
</evidence>
<dbReference type="Pfam" id="PF00098">
    <property type="entry name" value="zf-CCHC"/>
    <property type="match status" value="1"/>
</dbReference>
<evidence type="ECO:0000313" key="4">
    <source>
        <dbReference type="EMBL" id="CAI6360063.1"/>
    </source>
</evidence>
<dbReference type="PROSITE" id="PS50158">
    <property type="entry name" value="ZF_CCHC"/>
    <property type="match status" value="1"/>
</dbReference>
<dbReference type="Gene3D" id="4.10.60.10">
    <property type="entry name" value="Zinc finger, CCHC-type"/>
    <property type="match status" value="1"/>
</dbReference>
<proteinExistence type="predicted"/>
<gene>
    <name evidence="4" type="ORF">MEUPH1_LOCUS15405</name>
</gene>